<accession>A0ACA9ME17</accession>
<dbReference type="EMBL" id="CAJVPW010007754">
    <property type="protein sequence ID" value="CAG8585362.1"/>
    <property type="molecule type" value="Genomic_DNA"/>
</dbReference>
<comment type="caution">
    <text evidence="1">The sequence shown here is derived from an EMBL/GenBank/DDBJ whole genome shotgun (WGS) entry which is preliminary data.</text>
</comment>
<sequence length="159" mass="18134">MADNRNNNLEVVKDTFHNCLEAFEEYIGKLNIPDFKRQIYHRTIADSNYTLEGFEDVFLNQLLMVAVSTFKKTAEFRQEIQKEKIGGGVWGRLSHPRELPEVNITGQAEVGKEKLEKITNLLAATDRTNFHFYQGDNRGNNGPATSDTQKNNDLSAKLK</sequence>
<evidence type="ECO:0000313" key="2">
    <source>
        <dbReference type="Proteomes" id="UP000789366"/>
    </source>
</evidence>
<reference evidence="1" key="1">
    <citation type="submission" date="2021-06" db="EMBL/GenBank/DDBJ databases">
        <authorList>
            <person name="Kallberg Y."/>
            <person name="Tangrot J."/>
            <person name="Rosling A."/>
        </authorList>
    </citation>
    <scope>NUCLEOTIDE SEQUENCE</scope>
    <source>
        <strain evidence="1">28 12/20/2015</strain>
    </source>
</reference>
<name>A0ACA9ME17_9GLOM</name>
<organism evidence="1 2">
    <name type="scientific">Cetraspora pellucida</name>
    <dbReference type="NCBI Taxonomy" id="1433469"/>
    <lineage>
        <taxon>Eukaryota</taxon>
        <taxon>Fungi</taxon>
        <taxon>Fungi incertae sedis</taxon>
        <taxon>Mucoromycota</taxon>
        <taxon>Glomeromycotina</taxon>
        <taxon>Glomeromycetes</taxon>
        <taxon>Diversisporales</taxon>
        <taxon>Gigasporaceae</taxon>
        <taxon>Cetraspora</taxon>
    </lineage>
</organism>
<keyword evidence="2" id="KW-1185">Reference proteome</keyword>
<dbReference type="Proteomes" id="UP000789366">
    <property type="component" value="Unassembled WGS sequence"/>
</dbReference>
<protein>
    <submittedName>
        <fullName evidence="1">15745_t:CDS:1</fullName>
    </submittedName>
</protein>
<evidence type="ECO:0000313" key="1">
    <source>
        <dbReference type="EMBL" id="CAG8585362.1"/>
    </source>
</evidence>
<proteinExistence type="predicted"/>
<gene>
    <name evidence="1" type="ORF">SPELUC_LOCUS6542</name>
</gene>